<sequence>MKGEFYKMDYEAWDEGTDGLSLEQEAAYLRLCHQLYRRKASIPNAPATLARIWRCHPNKARKLLADLVAAGKVVEKDGHLTNTRVTRELDDRETRRTQKADAGHTGGTRAQENRRKSLKTLTPDQASAGLPDKQNQAEKEGEGEKEDTPKVPKGTDTGFDRFRAAFPPKHVSFPTTQARKRYDQAIKAGATPDEIEAGAKAYAAEQLRIGKSGTEFVKSADSWLFQRRWLDYAKPAGEPQGAPAPKLNLEQDRRHRLRLAIDHFRDEWRQGTDEQYRPGTPGCTTAPEILEEARLAVATERILTERPPATNAA</sequence>
<dbReference type="InterPro" id="IPR010781">
    <property type="entry name" value="DUF1376"/>
</dbReference>
<proteinExistence type="predicted"/>
<dbReference type="STRING" id="582675.SAMN05192565_12725"/>
<evidence type="ECO:0000313" key="2">
    <source>
        <dbReference type="EMBL" id="SFH04658.1"/>
    </source>
</evidence>
<dbReference type="Pfam" id="PF07120">
    <property type="entry name" value="DUF1376"/>
    <property type="match status" value="1"/>
</dbReference>
<gene>
    <name evidence="2" type="ORF">SAMN05192565_12725</name>
</gene>
<accession>A0A1I2WTE9</accession>
<name>A0A1I2WTE9_9HYPH</name>
<evidence type="ECO:0008006" key="4">
    <source>
        <dbReference type="Google" id="ProtNLM"/>
    </source>
</evidence>
<dbReference type="AlphaFoldDB" id="A0A1I2WTE9"/>
<dbReference type="Proteomes" id="UP000199229">
    <property type="component" value="Unassembled WGS sequence"/>
</dbReference>
<dbReference type="OrthoDB" id="7985171at2"/>
<keyword evidence="3" id="KW-1185">Reference proteome</keyword>
<reference evidence="3" key="1">
    <citation type="submission" date="2016-10" db="EMBL/GenBank/DDBJ databases">
        <authorList>
            <person name="Varghese N."/>
            <person name="Submissions S."/>
        </authorList>
    </citation>
    <scope>NUCLEOTIDE SEQUENCE [LARGE SCALE GENOMIC DNA]</scope>
    <source>
        <strain evidence="3">Gh-105</strain>
    </source>
</reference>
<dbReference type="EMBL" id="FOPM01000027">
    <property type="protein sequence ID" value="SFH04658.1"/>
    <property type="molecule type" value="Genomic_DNA"/>
</dbReference>
<protein>
    <recommendedName>
        <fullName evidence="4">DUF1376 domain-containing protein</fullName>
    </recommendedName>
</protein>
<feature type="compositionally biased region" description="Basic and acidic residues" evidence="1">
    <location>
        <begin position="84"/>
        <end position="102"/>
    </location>
</feature>
<evidence type="ECO:0000313" key="3">
    <source>
        <dbReference type="Proteomes" id="UP000199229"/>
    </source>
</evidence>
<organism evidence="2 3">
    <name type="scientific">Methylobacterium gossipiicola</name>
    <dbReference type="NCBI Taxonomy" id="582675"/>
    <lineage>
        <taxon>Bacteria</taxon>
        <taxon>Pseudomonadati</taxon>
        <taxon>Pseudomonadota</taxon>
        <taxon>Alphaproteobacteria</taxon>
        <taxon>Hyphomicrobiales</taxon>
        <taxon>Methylobacteriaceae</taxon>
        <taxon>Methylobacterium</taxon>
    </lineage>
</organism>
<evidence type="ECO:0000256" key="1">
    <source>
        <dbReference type="SAM" id="MobiDB-lite"/>
    </source>
</evidence>
<feature type="compositionally biased region" description="Basic and acidic residues" evidence="1">
    <location>
        <begin position="135"/>
        <end position="150"/>
    </location>
</feature>
<feature type="region of interest" description="Disordered" evidence="1">
    <location>
        <begin position="84"/>
        <end position="162"/>
    </location>
</feature>
<dbReference type="RefSeq" id="WP_091974630.1">
    <property type="nucleotide sequence ID" value="NZ_FOPM01000027.1"/>
</dbReference>